<dbReference type="RefSeq" id="WP_195078871.1">
    <property type="nucleotide sequence ID" value="NZ_JAYESH010000026.1"/>
</dbReference>
<evidence type="ECO:0000313" key="1">
    <source>
        <dbReference type="EMBL" id="MEB3512913.1"/>
    </source>
</evidence>
<gene>
    <name evidence="1" type="ORF">U3653_23025</name>
</gene>
<dbReference type="EMBL" id="JAYKYQ010000010">
    <property type="protein sequence ID" value="MEB3512913.1"/>
    <property type="molecule type" value="Genomic_DNA"/>
</dbReference>
<proteinExistence type="predicted"/>
<organism evidence="1 2">
    <name type="scientific">Nocardia implantans</name>
    <dbReference type="NCBI Taxonomy" id="3108168"/>
    <lineage>
        <taxon>Bacteria</taxon>
        <taxon>Bacillati</taxon>
        <taxon>Actinomycetota</taxon>
        <taxon>Actinomycetes</taxon>
        <taxon>Mycobacteriales</taxon>
        <taxon>Nocardiaceae</taxon>
        <taxon>Nocardia</taxon>
    </lineage>
</organism>
<name>A0ABU6AZH7_9NOCA</name>
<accession>A0ABU6AZH7</accession>
<sequence>MAYEPEELELTADDCIPRGVDVDEVIAEGWERDLTAVWRTYHAHAAALGLDPNSDEPLQVSPEITVTEGEFQRRLAEKNAEYAPVTAIQALTANARLVDLLLDFRWVAVNDALNDGKSWTDIAAVLGTTEQSVLEWYTSHRRAASALEKS</sequence>
<dbReference type="Proteomes" id="UP001348098">
    <property type="component" value="Unassembled WGS sequence"/>
</dbReference>
<protein>
    <submittedName>
        <fullName evidence="1">Uncharacterized protein</fullName>
    </submittedName>
</protein>
<keyword evidence="2" id="KW-1185">Reference proteome</keyword>
<evidence type="ECO:0000313" key="2">
    <source>
        <dbReference type="Proteomes" id="UP001348098"/>
    </source>
</evidence>
<reference evidence="1 2" key="1">
    <citation type="submission" date="2023-12" db="EMBL/GenBank/DDBJ databases">
        <title>novel species in genus Nocarida.</title>
        <authorList>
            <person name="Li Z."/>
        </authorList>
    </citation>
    <scope>NUCLEOTIDE SEQUENCE [LARGE SCALE GENOMIC DNA]</scope>
    <source>
        <strain evidence="1 2">CDC186</strain>
    </source>
</reference>
<comment type="caution">
    <text evidence="1">The sequence shown here is derived from an EMBL/GenBank/DDBJ whole genome shotgun (WGS) entry which is preliminary data.</text>
</comment>